<dbReference type="AlphaFoldDB" id="C0EKX1"/>
<gene>
    <name evidence="1" type="ORF">NEIFLAOT_00573</name>
</gene>
<protein>
    <submittedName>
        <fullName evidence="1">Uncharacterized protein</fullName>
    </submittedName>
</protein>
<keyword evidence="2" id="KW-1185">Reference proteome</keyword>
<dbReference type="EMBL" id="ACEN01000013">
    <property type="protein sequence ID" value="EEG34314.1"/>
    <property type="molecule type" value="Genomic_DNA"/>
</dbReference>
<evidence type="ECO:0000313" key="2">
    <source>
        <dbReference type="Proteomes" id="UP000004457"/>
    </source>
</evidence>
<name>C0EKX1_NEIFL</name>
<dbReference type="Proteomes" id="UP000004457">
    <property type="component" value="Unassembled WGS sequence"/>
</dbReference>
<proteinExistence type="predicted"/>
<organism evidence="1 2">
    <name type="scientific">Neisseria flavescens NRL30031/H210</name>
    <dbReference type="NCBI Taxonomy" id="546264"/>
    <lineage>
        <taxon>Bacteria</taxon>
        <taxon>Pseudomonadati</taxon>
        <taxon>Pseudomonadota</taxon>
        <taxon>Betaproteobacteria</taxon>
        <taxon>Neisseriales</taxon>
        <taxon>Neisseriaceae</taxon>
        <taxon>Neisseria</taxon>
    </lineage>
</organism>
<comment type="caution">
    <text evidence="1">The sequence shown here is derived from an EMBL/GenBank/DDBJ whole genome shotgun (WGS) entry which is preliminary data.</text>
</comment>
<evidence type="ECO:0000313" key="1">
    <source>
        <dbReference type="EMBL" id="EEG34314.1"/>
    </source>
</evidence>
<accession>C0EKX1</accession>
<reference evidence="1 2" key="1">
    <citation type="submission" date="2009-01" db="EMBL/GenBank/DDBJ databases">
        <authorList>
            <person name="Fulton L."/>
            <person name="Clifton S."/>
            <person name="Chinwalla A.T."/>
            <person name="Mitreva M."/>
            <person name="Sodergren E."/>
            <person name="Weinstock G."/>
            <person name="Clifton S."/>
            <person name="Dooling D.J."/>
            <person name="Fulton B."/>
            <person name="Minx P."/>
            <person name="Pepin K.H."/>
            <person name="Johnson M."/>
            <person name="Bhonagiri V."/>
            <person name="Nash W.E."/>
            <person name="Mardis E.R."/>
            <person name="Wilson R.K."/>
        </authorList>
    </citation>
    <scope>NUCLEOTIDE SEQUENCE [LARGE SCALE GENOMIC DNA]</scope>
    <source>
        <strain evidence="1 2">NRL30031/H210</strain>
    </source>
</reference>
<sequence length="42" mass="4825">MIQLIGRHLKVSSVKKNSLMLNFVFYAKNALLLCVLYEKQAV</sequence>